<keyword evidence="2 8" id="KW-0488">Methylation</keyword>
<keyword evidence="14" id="KW-1185">Reference proteome</keyword>
<keyword evidence="6 8" id="KW-0687">Ribonucleoprotein</keyword>
<proteinExistence type="inferred from homology"/>
<organism evidence="13 14">
    <name type="scientific">Hippea maritima (strain ATCC 700847 / DSM 10411 / MH2)</name>
    <dbReference type="NCBI Taxonomy" id="760142"/>
    <lineage>
        <taxon>Bacteria</taxon>
        <taxon>Pseudomonadati</taxon>
        <taxon>Campylobacterota</taxon>
        <taxon>Desulfurellia</taxon>
        <taxon>Desulfurellales</taxon>
        <taxon>Hippeaceae</taxon>
        <taxon>Hippea</taxon>
    </lineage>
</organism>
<comment type="PTM">
    <text evidence="8 10">One or more lysine residues are methylated.</text>
</comment>
<protein>
    <recommendedName>
        <fullName evidence="8">Large ribosomal subunit protein uL11</fullName>
    </recommendedName>
</protein>
<evidence type="ECO:0000256" key="6">
    <source>
        <dbReference type="ARBA" id="ARBA00023274"/>
    </source>
</evidence>
<evidence type="ECO:0000256" key="7">
    <source>
        <dbReference type="ARBA" id="ARBA00062905"/>
    </source>
</evidence>
<dbReference type="SUPFAM" id="SSF54747">
    <property type="entry name" value="Ribosomal L11/L12e N-terminal domain"/>
    <property type="match status" value="1"/>
</dbReference>
<dbReference type="AlphaFoldDB" id="F2LXV3"/>
<dbReference type="InParanoid" id="F2LXV3"/>
<evidence type="ECO:0000259" key="12">
    <source>
        <dbReference type="Pfam" id="PF03946"/>
    </source>
</evidence>
<feature type="domain" description="Large ribosomal subunit protein uL11 N-terminal" evidence="12">
    <location>
        <begin position="10"/>
        <end position="67"/>
    </location>
</feature>
<dbReference type="Gene3D" id="3.30.1550.10">
    <property type="entry name" value="Ribosomal protein L11/L12, N-terminal domain"/>
    <property type="match status" value="1"/>
</dbReference>
<keyword evidence="4 8" id="KW-0694">RNA-binding</keyword>
<feature type="domain" description="Large ribosomal subunit protein uL11 C-terminal" evidence="11">
    <location>
        <begin position="72"/>
        <end position="140"/>
    </location>
</feature>
<dbReference type="HOGENOM" id="CLU_074237_2_0_7"/>
<evidence type="ECO:0000313" key="13">
    <source>
        <dbReference type="EMBL" id="AEA34344.1"/>
    </source>
</evidence>
<name>F2LXV3_HIPMA</name>
<accession>F2LXV3</accession>
<evidence type="ECO:0000256" key="9">
    <source>
        <dbReference type="RuleBase" id="RU003978"/>
    </source>
</evidence>
<evidence type="ECO:0000256" key="8">
    <source>
        <dbReference type="HAMAP-Rule" id="MF_00736"/>
    </source>
</evidence>
<evidence type="ECO:0000256" key="1">
    <source>
        <dbReference type="ARBA" id="ARBA00010537"/>
    </source>
</evidence>
<dbReference type="GO" id="GO:0022625">
    <property type="term" value="C:cytosolic large ribosomal subunit"/>
    <property type="evidence" value="ECO:0007669"/>
    <property type="project" value="TreeGrafter"/>
</dbReference>
<reference evidence="14" key="2">
    <citation type="submission" date="2011-03" db="EMBL/GenBank/DDBJ databases">
        <title>The complete genome of Hippea maritima DSM 10411.</title>
        <authorList>
            <consortium name="US DOE Joint Genome Institute (JGI-PGF)"/>
            <person name="Lucas S."/>
            <person name="Copeland A."/>
            <person name="Lapidus A."/>
            <person name="Bruce D."/>
            <person name="Goodwin L."/>
            <person name="Pitluck S."/>
            <person name="Peters L."/>
            <person name="Kyrpides N."/>
            <person name="Mavromatis K."/>
            <person name="Pagani I."/>
            <person name="Ivanova N."/>
            <person name="Mikhailova N."/>
            <person name="Lu M."/>
            <person name="Detter J.C."/>
            <person name="Tapia R."/>
            <person name="Han C."/>
            <person name="Land M."/>
            <person name="Hauser L."/>
            <person name="Markowitz V."/>
            <person name="Cheng J.-F."/>
            <person name="Hugenholtz P."/>
            <person name="Woyke T."/>
            <person name="Wu D."/>
            <person name="Spring S."/>
            <person name="Schroeder M."/>
            <person name="Brambilla E."/>
            <person name="Klenk H.-P."/>
            <person name="Eisen J.A."/>
        </authorList>
    </citation>
    <scope>NUCLEOTIDE SEQUENCE [LARGE SCALE GENOMIC DNA]</scope>
    <source>
        <strain evidence="14">ATCC 700847 / DSM 10411 / MH2</strain>
    </source>
</reference>
<dbReference type="InterPro" id="IPR020783">
    <property type="entry name" value="Ribosomal_uL11_C"/>
</dbReference>
<dbReference type="SUPFAM" id="SSF46906">
    <property type="entry name" value="Ribosomal protein L11, C-terminal domain"/>
    <property type="match status" value="1"/>
</dbReference>
<dbReference type="PANTHER" id="PTHR11661:SF1">
    <property type="entry name" value="LARGE RIBOSOMAL SUBUNIT PROTEIN UL11M"/>
    <property type="match status" value="1"/>
</dbReference>
<dbReference type="Gene3D" id="1.10.10.250">
    <property type="entry name" value="Ribosomal protein L11, C-terminal domain"/>
    <property type="match status" value="1"/>
</dbReference>
<evidence type="ECO:0000256" key="10">
    <source>
        <dbReference type="RuleBase" id="RU003979"/>
    </source>
</evidence>
<evidence type="ECO:0000256" key="5">
    <source>
        <dbReference type="ARBA" id="ARBA00022980"/>
    </source>
</evidence>
<evidence type="ECO:0000256" key="3">
    <source>
        <dbReference type="ARBA" id="ARBA00022730"/>
    </source>
</evidence>
<dbReference type="NCBIfam" id="TIGR01632">
    <property type="entry name" value="L11_bact"/>
    <property type="match status" value="1"/>
</dbReference>
<sequence length="143" mass="15374">MAKKEVAAQIKLQIEAGKASPAPPVGPALGQHGVNIMDFVKKFNDVTKDRVGDIVPVVITVYSDRSFDFITKTPPASSLIKKALGIEKGSSDAARQKVGKLSKQQLEEIAKIKLPDLNTDDIEKAMKIVAGTAINMGVEVEEF</sequence>
<dbReference type="STRING" id="760142.Hipma_1388"/>
<dbReference type="OrthoDB" id="9802408at2"/>
<dbReference type="KEGG" id="hmr:Hipma_1388"/>
<gene>
    <name evidence="8" type="primary">rplK</name>
    <name evidence="13" type="ordered locus">Hipma_1388</name>
</gene>
<dbReference type="InterPro" id="IPR000911">
    <property type="entry name" value="Ribosomal_uL11"/>
</dbReference>
<keyword evidence="3 8" id="KW-0699">rRNA-binding</keyword>
<evidence type="ECO:0000259" key="11">
    <source>
        <dbReference type="Pfam" id="PF00298"/>
    </source>
</evidence>
<dbReference type="GO" id="GO:0070180">
    <property type="term" value="F:large ribosomal subunit rRNA binding"/>
    <property type="evidence" value="ECO:0007669"/>
    <property type="project" value="UniProtKB-UniRule"/>
</dbReference>
<dbReference type="EMBL" id="CP002606">
    <property type="protein sequence ID" value="AEA34344.1"/>
    <property type="molecule type" value="Genomic_DNA"/>
</dbReference>
<dbReference type="SMART" id="SM00649">
    <property type="entry name" value="RL11"/>
    <property type="match status" value="1"/>
</dbReference>
<dbReference type="FunCoup" id="F2LXV3">
    <property type="interactions" value="486"/>
</dbReference>
<dbReference type="FunFam" id="1.10.10.250:FF:000001">
    <property type="entry name" value="50S ribosomal protein L11"/>
    <property type="match status" value="1"/>
</dbReference>
<comment type="subunit">
    <text evidence="8">Part of the ribosomal stalk of the 50S ribosomal subunit. Interacts with L10 and the large rRNA to form the base of the stalk. L10 forms an elongated spine to which L12 dimers bind in a sequential fashion forming a multimeric L10(L12)X complex.</text>
</comment>
<dbReference type="GO" id="GO:0003735">
    <property type="term" value="F:structural constituent of ribosome"/>
    <property type="evidence" value="ECO:0007669"/>
    <property type="project" value="InterPro"/>
</dbReference>
<dbReference type="RefSeq" id="WP_013682376.1">
    <property type="nucleotide sequence ID" value="NC_015318.1"/>
</dbReference>
<evidence type="ECO:0000313" key="14">
    <source>
        <dbReference type="Proteomes" id="UP000008139"/>
    </source>
</evidence>
<keyword evidence="5 8" id="KW-0689">Ribosomal protein</keyword>
<dbReference type="InterPro" id="IPR006519">
    <property type="entry name" value="Ribosomal_uL11_bac-typ"/>
</dbReference>
<dbReference type="Pfam" id="PF03946">
    <property type="entry name" value="Ribosomal_L11_N"/>
    <property type="match status" value="1"/>
</dbReference>
<comment type="subunit">
    <text evidence="7">Part of the ribosomal stalk of the 50S ribosomal subunit. Interacts with L10 and the large rRNA to form the base of the stalk. L10 forms an elongated spine to which 2 L12 dimers bind in a sequential fashion forming a pentameric L10(L12)2(L12)2 complex.</text>
</comment>
<dbReference type="GO" id="GO:0006412">
    <property type="term" value="P:translation"/>
    <property type="evidence" value="ECO:0007669"/>
    <property type="project" value="UniProtKB-UniRule"/>
</dbReference>
<reference evidence="13 14" key="1">
    <citation type="journal article" date="2011" name="Stand. Genomic Sci.">
        <title>Complete genome sequence of the thermophilic sulfur-reducer Hippea maritima type strain (MH(2)).</title>
        <authorList>
            <person name="Huntemann M."/>
            <person name="Lu M."/>
            <person name="Nolan M."/>
            <person name="Lapidus A."/>
            <person name="Lucas S."/>
            <person name="Hammon N."/>
            <person name="Deshpande S."/>
            <person name="Cheng J.F."/>
            <person name="Tapia R."/>
            <person name="Han C."/>
            <person name="Goodwin L."/>
            <person name="Pitluck S."/>
            <person name="Liolios K."/>
            <person name="Pagani I."/>
            <person name="Ivanova N."/>
            <person name="Ovchinikova G."/>
            <person name="Pati A."/>
            <person name="Chen A."/>
            <person name="Palaniappan K."/>
            <person name="Land M."/>
            <person name="Hauser L."/>
            <person name="Jeffries C.D."/>
            <person name="Detter J.C."/>
            <person name="Brambilla E.M."/>
            <person name="Rohde M."/>
            <person name="Spring S."/>
            <person name="Goker M."/>
            <person name="Woyke T."/>
            <person name="Bristow J."/>
            <person name="Eisen J.A."/>
            <person name="Markowitz V."/>
            <person name="Hugenholtz P."/>
            <person name="Kyrpides N.C."/>
            <person name="Klenk H.P."/>
            <person name="Mavromatis K."/>
        </authorList>
    </citation>
    <scope>NUCLEOTIDE SEQUENCE [LARGE SCALE GENOMIC DNA]</scope>
    <source>
        <strain evidence="14">ATCC 700847 / DSM 10411 / MH2</strain>
    </source>
</reference>
<dbReference type="Pfam" id="PF00298">
    <property type="entry name" value="Ribosomal_L11"/>
    <property type="match status" value="1"/>
</dbReference>
<dbReference type="Proteomes" id="UP000008139">
    <property type="component" value="Chromosome"/>
</dbReference>
<dbReference type="PANTHER" id="PTHR11661">
    <property type="entry name" value="60S RIBOSOMAL PROTEIN L12"/>
    <property type="match status" value="1"/>
</dbReference>
<dbReference type="CDD" id="cd00349">
    <property type="entry name" value="Ribosomal_L11"/>
    <property type="match status" value="1"/>
</dbReference>
<evidence type="ECO:0000256" key="4">
    <source>
        <dbReference type="ARBA" id="ARBA00022884"/>
    </source>
</evidence>
<evidence type="ECO:0000256" key="2">
    <source>
        <dbReference type="ARBA" id="ARBA00022481"/>
    </source>
</evidence>
<dbReference type="eggNOG" id="COG0080">
    <property type="taxonomic scope" value="Bacteria"/>
</dbReference>
<dbReference type="InterPro" id="IPR036769">
    <property type="entry name" value="Ribosomal_uL11_C_sf"/>
</dbReference>
<comment type="similarity">
    <text evidence="1 8 9">Belongs to the universal ribosomal protein uL11 family.</text>
</comment>
<dbReference type="InterPro" id="IPR020784">
    <property type="entry name" value="Ribosomal_uL11_N"/>
</dbReference>
<dbReference type="FunFam" id="3.30.1550.10:FF:000001">
    <property type="entry name" value="50S ribosomal protein L11"/>
    <property type="match status" value="1"/>
</dbReference>
<dbReference type="HAMAP" id="MF_00736">
    <property type="entry name" value="Ribosomal_uL11"/>
    <property type="match status" value="1"/>
</dbReference>
<comment type="function">
    <text evidence="8 10">Forms part of the ribosomal stalk which helps the ribosome interact with GTP-bound translation factors.</text>
</comment>
<dbReference type="InterPro" id="IPR036796">
    <property type="entry name" value="Ribosomal_uL11_N_sf"/>
</dbReference>